<evidence type="ECO:0000313" key="3">
    <source>
        <dbReference type="Proteomes" id="UP001189915"/>
    </source>
</evidence>
<gene>
    <name evidence="2" type="ORF">LMG18091_00139</name>
</gene>
<accession>A0AAD2AMN7</accession>
<reference evidence="2 3" key="1">
    <citation type="submission" date="2023-07" db="EMBL/GenBank/DDBJ databases">
        <authorList>
            <person name="Peeters C."/>
        </authorList>
    </citation>
    <scope>NUCLEOTIDE SEQUENCE [LARGE SCALE GENOMIC DNA]</scope>
    <source>
        <strain evidence="2 3">LMG 18091</strain>
    </source>
</reference>
<evidence type="ECO:0000256" key="1">
    <source>
        <dbReference type="SAM" id="Phobius"/>
    </source>
</evidence>
<organism evidence="2 3">
    <name type="scientific">Ralstonia wenshanensis</name>
    <dbReference type="NCBI Taxonomy" id="2842456"/>
    <lineage>
        <taxon>Bacteria</taxon>
        <taxon>Pseudomonadati</taxon>
        <taxon>Pseudomonadota</taxon>
        <taxon>Betaproteobacteria</taxon>
        <taxon>Burkholderiales</taxon>
        <taxon>Burkholderiaceae</taxon>
        <taxon>Ralstonia</taxon>
    </lineage>
</organism>
<dbReference type="EMBL" id="CATWAF010000001">
    <property type="protein sequence ID" value="CAJ0684235.1"/>
    <property type="molecule type" value="Genomic_DNA"/>
</dbReference>
<dbReference type="Proteomes" id="UP001189915">
    <property type="component" value="Unassembled WGS sequence"/>
</dbReference>
<keyword evidence="1" id="KW-1133">Transmembrane helix</keyword>
<proteinExistence type="predicted"/>
<evidence type="ECO:0000313" key="2">
    <source>
        <dbReference type="EMBL" id="CAJ0684235.1"/>
    </source>
</evidence>
<protein>
    <submittedName>
        <fullName evidence="2">Uncharacterized protein</fullName>
    </submittedName>
</protein>
<keyword evidence="1" id="KW-0472">Membrane</keyword>
<dbReference type="AlphaFoldDB" id="A0AAD2AMN7"/>
<name>A0AAD2AMN7_9RALS</name>
<keyword evidence="1" id="KW-0812">Transmembrane</keyword>
<comment type="caution">
    <text evidence="2">The sequence shown here is derived from an EMBL/GenBank/DDBJ whole genome shotgun (WGS) entry which is preliminary data.</text>
</comment>
<sequence>MTQYWGYPFADVLAIVVIVGLSALALYQARTYTKQL</sequence>
<keyword evidence="3" id="KW-1185">Reference proteome</keyword>
<feature type="transmembrane region" description="Helical" evidence="1">
    <location>
        <begin position="6"/>
        <end position="27"/>
    </location>
</feature>